<feature type="transmembrane region" description="Helical" evidence="1">
    <location>
        <begin position="127"/>
        <end position="146"/>
    </location>
</feature>
<protein>
    <submittedName>
        <fullName evidence="3">DUF1624 domain-containing protein</fullName>
    </submittedName>
</protein>
<dbReference type="Pfam" id="PF07786">
    <property type="entry name" value="HGSNAT_cat"/>
    <property type="match status" value="1"/>
</dbReference>
<feature type="domain" description="Heparan-alpha-glucosaminide N-acetyltransferase catalytic" evidence="2">
    <location>
        <begin position="12"/>
        <end position="239"/>
    </location>
</feature>
<gene>
    <name evidence="3" type="ORF">NE695_05870</name>
</gene>
<organism evidence="3 4">
    <name type="scientific">Neglectibacter timonensis</name>
    <dbReference type="NCBI Taxonomy" id="1776382"/>
    <lineage>
        <taxon>Bacteria</taxon>
        <taxon>Bacillati</taxon>
        <taxon>Bacillota</taxon>
        <taxon>Clostridia</taxon>
        <taxon>Eubacteriales</taxon>
        <taxon>Oscillospiraceae</taxon>
        <taxon>Neglectibacter</taxon>
    </lineage>
</organism>
<keyword evidence="1" id="KW-1133">Transmembrane helix</keyword>
<evidence type="ECO:0000256" key="1">
    <source>
        <dbReference type="SAM" id="Phobius"/>
    </source>
</evidence>
<feature type="transmembrane region" description="Helical" evidence="1">
    <location>
        <begin position="51"/>
        <end position="72"/>
    </location>
</feature>
<feature type="transmembrane region" description="Helical" evidence="1">
    <location>
        <begin position="12"/>
        <end position="31"/>
    </location>
</feature>
<keyword evidence="4" id="KW-1185">Reference proteome</keyword>
<feature type="transmembrane region" description="Helical" evidence="1">
    <location>
        <begin position="79"/>
        <end position="96"/>
    </location>
</feature>
<comment type="caution">
    <text evidence="3">The sequence shown here is derived from an EMBL/GenBank/DDBJ whole genome shotgun (WGS) entry which is preliminary data.</text>
</comment>
<feature type="transmembrane region" description="Helical" evidence="1">
    <location>
        <begin position="186"/>
        <end position="206"/>
    </location>
</feature>
<dbReference type="GeneID" id="90532713"/>
<evidence type="ECO:0000313" key="3">
    <source>
        <dbReference type="EMBL" id="MCQ4839443.1"/>
    </source>
</evidence>
<sequence length="257" mass="29126">MNRIRPGTRPYGMLDTVRGLCLISMILYHGMYDLVNVKGYSVPWYNALPGYWWQQSICWTFILLSGLCWQLSRHPLRRSLMLVGCGAAITLVTWFFMPSELIQYGVLTLLGFSALLMIPLHKLLKRVPPLAGLFCSFGLFLLLRNVPNGSLGFEGLRLCTLPDWLYGSELFAVLGFPSPAFSSSDYFPLIPWFFLFVTGYFLWSLLSRQEKALKCLHPGFAPLAFLGRHSLVIYLAHQPVLMALFWLLPNARVPGAV</sequence>
<dbReference type="RefSeq" id="WP_242871107.1">
    <property type="nucleotide sequence ID" value="NZ_CABKVV010000014.1"/>
</dbReference>
<dbReference type="Proteomes" id="UP001524473">
    <property type="component" value="Unassembled WGS sequence"/>
</dbReference>
<feature type="transmembrane region" description="Helical" evidence="1">
    <location>
        <begin position="231"/>
        <end position="248"/>
    </location>
</feature>
<dbReference type="EMBL" id="JANFZH010000010">
    <property type="protein sequence ID" value="MCQ4839443.1"/>
    <property type="molecule type" value="Genomic_DNA"/>
</dbReference>
<proteinExistence type="predicted"/>
<keyword evidence="1" id="KW-0472">Membrane</keyword>
<accession>A0ABT1RXY9</accession>
<feature type="transmembrane region" description="Helical" evidence="1">
    <location>
        <begin position="102"/>
        <end position="120"/>
    </location>
</feature>
<evidence type="ECO:0000313" key="4">
    <source>
        <dbReference type="Proteomes" id="UP001524473"/>
    </source>
</evidence>
<dbReference type="InterPro" id="IPR012429">
    <property type="entry name" value="HGSNAT_cat"/>
</dbReference>
<keyword evidence="1" id="KW-0812">Transmembrane</keyword>
<reference evidence="3 4" key="1">
    <citation type="submission" date="2022-06" db="EMBL/GenBank/DDBJ databases">
        <title>Isolation of gut microbiota from human fecal samples.</title>
        <authorList>
            <person name="Pamer E.G."/>
            <person name="Barat B."/>
            <person name="Waligurski E."/>
            <person name="Medina S."/>
            <person name="Paddock L."/>
            <person name="Mostad J."/>
        </authorList>
    </citation>
    <scope>NUCLEOTIDE SEQUENCE [LARGE SCALE GENOMIC DNA]</scope>
    <source>
        <strain evidence="3 4">DFI.9.73</strain>
    </source>
</reference>
<evidence type="ECO:0000259" key="2">
    <source>
        <dbReference type="Pfam" id="PF07786"/>
    </source>
</evidence>
<name>A0ABT1RXY9_9FIRM</name>